<feature type="compositionally biased region" description="Polar residues" evidence="1">
    <location>
        <begin position="28"/>
        <end position="38"/>
    </location>
</feature>
<sequence length="218" mass="24679">MATRPERVKATKMYIPTNKNMDSKSSTDDTSANNNVTKRNAKHEERDVKKQEVDVEKIPTQMKLEDTSKEKISKVSMKLPGHFVSGKEKENHLKERKDYVTLPKGFVSKTDMEIRLKERKLKQKDSSGAKRSAVEKTNEVLNDHVLDLKGKSSSKSINNVDIAITNETARHSVSDFKSNASSNGKQKVSTSVANENIRQRVTAHATTNIDQYREVKYN</sequence>
<evidence type="ECO:0000256" key="1">
    <source>
        <dbReference type="SAM" id="MobiDB-lite"/>
    </source>
</evidence>
<reference evidence="2" key="2">
    <citation type="submission" date="2020-11" db="EMBL/GenBank/DDBJ databases">
        <authorList>
            <person name="McCartney M.A."/>
            <person name="Auch B."/>
            <person name="Kono T."/>
            <person name="Mallez S."/>
            <person name="Becker A."/>
            <person name="Gohl D.M."/>
            <person name="Silverstein K.A.T."/>
            <person name="Koren S."/>
            <person name="Bechman K.B."/>
            <person name="Herman A."/>
            <person name="Abrahante J.E."/>
            <person name="Garbe J."/>
        </authorList>
    </citation>
    <scope>NUCLEOTIDE SEQUENCE</scope>
    <source>
        <strain evidence="2">Duluth1</strain>
        <tissue evidence="2">Whole animal</tissue>
    </source>
</reference>
<name>A0A9D4IAC3_DREPO</name>
<dbReference type="Proteomes" id="UP000828390">
    <property type="component" value="Unassembled WGS sequence"/>
</dbReference>
<evidence type="ECO:0000313" key="3">
    <source>
        <dbReference type="Proteomes" id="UP000828390"/>
    </source>
</evidence>
<keyword evidence="3" id="KW-1185">Reference proteome</keyword>
<feature type="compositionally biased region" description="Basic and acidic residues" evidence="1">
    <location>
        <begin position="42"/>
        <end position="53"/>
    </location>
</feature>
<evidence type="ECO:0000313" key="2">
    <source>
        <dbReference type="EMBL" id="KAH3752712.1"/>
    </source>
</evidence>
<organism evidence="2 3">
    <name type="scientific">Dreissena polymorpha</name>
    <name type="common">Zebra mussel</name>
    <name type="synonym">Mytilus polymorpha</name>
    <dbReference type="NCBI Taxonomy" id="45954"/>
    <lineage>
        <taxon>Eukaryota</taxon>
        <taxon>Metazoa</taxon>
        <taxon>Spiralia</taxon>
        <taxon>Lophotrochozoa</taxon>
        <taxon>Mollusca</taxon>
        <taxon>Bivalvia</taxon>
        <taxon>Autobranchia</taxon>
        <taxon>Heteroconchia</taxon>
        <taxon>Euheterodonta</taxon>
        <taxon>Imparidentia</taxon>
        <taxon>Neoheterodontei</taxon>
        <taxon>Myida</taxon>
        <taxon>Dreissenoidea</taxon>
        <taxon>Dreissenidae</taxon>
        <taxon>Dreissena</taxon>
    </lineage>
</organism>
<protein>
    <submittedName>
        <fullName evidence="2">Uncharacterized protein</fullName>
    </submittedName>
</protein>
<feature type="region of interest" description="Disordered" evidence="1">
    <location>
        <begin position="175"/>
        <end position="195"/>
    </location>
</feature>
<proteinExistence type="predicted"/>
<reference evidence="2" key="1">
    <citation type="journal article" date="2019" name="bioRxiv">
        <title>The Genome of the Zebra Mussel, Dreissena polymorpha: A Resource for Invasive Species Research.</title>
        <authorList>
            <person name="McCartney M.A."/>
            <person name="Auch B."/>
            <person name="Kono T."/>
            <person name="Mallez S."/>
            <person name="Zhang Y."/>
            <person name="Obille A."/>
            <person name="Becker A."/>
            <person name="Abrahante J.E."/>
            <person name="Garbe J."/>
            <person name="Badalamenti J.P."/>
            <person name="Herman A."/>
            <person name="Mangelson H."/>
            <person name="Liachko I."/>
            <person name="Sullivan S."/>
            <person name="Sone E.D."/>
            <person name="Koren S."/>
            <person name="Silverstein K.A.T."/>
            <person name="Beckman K.B."/>
            <person name="Gohl D.M."/>
        </authorList>
    </citation>
    <scope>NUCLEOTIDE SEQUENCE</scope>
    <source>
        <strain evidence="2">Duluth1</strain>
        <tissue evidence="2">Whole animal</tissue>
    </source>
</reference>
<feature type="region of interest" description="Disordered" evidence="1">
    <location>
        <begin position="1"/>
        <end position="53"/>
    </location>
</feature>
<comment type="caution">
    <text evidence="2">The sequence shown here is derived from an EMBL/GenBank/DDBJ whole genome shotgun (WGS) entry which is preliminary data.</text>
</comment>
<accession>A0A9D4IAC3</accession>
<dbReference type="AlphaFoldDB" id="A0A9D4IAC3"/>
<gene>
    <name evidence="2" type="ORF">DPMN_187338</name>
</gene>
<dbReference type="EMBL" id="JAIWYP010000010">
    <property type="protein sequence ID" value="KAH3752712.1"/>
    <property type="molecule type" value="Genomic_DNA"/>
</dbReference>